<evidence type="ECO:0000259" key="1">
    <source>
        <dbReference type="Pfam" id="PF22768"/>
    </source>
</evidence>
<accession>A0A8S5UQX3</accession>
<name>A0A8S5UQX3_9CAUD</name>
<dbReference type="Pfam" id="PF22768">
    <property type="entry name" value="SPP1_Dit"/>
    <property type="match status" value="1"/>
</dbReference>
<sequence length="302" mass="34292">MIRSITIDPDGYDRMTLSLTDPWAQEVVIKDIDGLGPTKGEISMEYMGVGNRSYLKGARLTRRNVTMTLVPFGDDIEGIRQKIYNYFIVGGELTLEVETDRRRVKARFYVEACDTDIFAEQVEMNISLISLSPYWSALSSVREIVSGRTAEEPMFEFPFHSDAPPPDIILGKIGWGRSKRITNLGDIKTGALITLTFNGDVKNLRIMNNAANEQMRFSKPQPFYATERLIIDSRDGRRSITHINSQNLYSAAYGVQSWDSTWMYVYPGINDFAIEYQTAFGYTATGELVEMTVEYEPQYRGV</sequence>
<dbReference type="InterPro" id="IPR054738">
    <property type="entry name" value="Siphovirus-type_tail_C"/>
</dbReference>
<protein>
    <submittedName>
        <fullName evidence="2">Tail protein</fullName>
    </submittedName>
</protein>
<evidence type="ECO:0000313" key="2">
    <source>
        <dbReference type="EMBL" id="DAF96897.1"/>
    </source>
</evidence>
<feature type="domain" description="Siphovirus-type tail component C-terminal" evidence="1">
    <location>
        <begin position="185"/>
        <end position="277"/>
    </location>
</feature>
<dbReference type="Gene3D" id="2.60.120.860">
    <property type="match status" value="1"/>
</dbReference>
<proteinExistence type="predicted"/>
<reference evidence="2" key="1">
    <citation type="journal article" date="2021" name="Proc. Natl. Acad. Sci. U.S.A.">
        <title>A Catalog of Tens of Thousands of Viruses from Human Metagenomes Reveals Hidden Associations with Chronic Diseases.</title>
        <authorList>
            <person name="Tisza M.J."/>
            <person name="Buck C.B."/>
        </authorList>
    </citation>
    <scope>NUCLEOTIDE SEQUENCE</scope>
    <source>
        <strain evidence="2">Ct89S11</strain>
    </source>
</reference>
<organism evidence="2">
    <name type="scientific">Siphoviridae sp. ct89S11</name>
    <dbReference type="NCBI Taxonomy" id="2825357"/>
    <lineage>
        <taxon>Viruses</taxon>
        <taxon>Duplodnaviria</taxon>
        <taxon>Heunggongvirae</taxon>
        <taxon>Uroviricota</taxon>
        <taxon>Caudoviricetes</taxon>
    </lineage>
</organism>
<dbReference type="EMBL" id="BK016123">
    <property type="protein sequence ID" value="DAF96897.1"/>
    <property type="molecule type" value="Genomic_DNA"/>
</dbReference>